<dbReference type="EMBL" id="SJOI01000001">
    <property type="protein sequence ID" value="TCL04489.1"/>
    <property type="molecule type" value="Genomic_DNA"/>
</dbReference>
<gene>
    <name evidence="6" type="ORF">EZJ58_2613</name>
</gene>
<name>A0A4R1NCK4_9GAMM</name>
<keyword evidence="3 6" id="KW-0238">DNA-binding</keyword>
<dbReference type="PANTHER" id="PTHR30346">
    <property type="entry name" value="TRANSCRIPTIONAL DUAL REGULATOR HCAR-RELATED"/>
    <property type="match status" value="1"/>
</dbReference>
<dbReference type="Pfam" id="PF03466">
    <property type="entry name" value="LysR_substrate"/>
    <property type="match status" value="1"/>
</dbReference>
<evidence type="ECO:0000256" key="1">
    <source>
        <dbReference type="ARBA" id="ARBA00009437"/>
    </source>
</evidence>
<dbReference type="PANTHER" id="PTHR30346:SF17">
    <property type="entry name" value="LYSR FAMILY TRANSCRIPTIONAL REGULATOR"/>
    <property type="match status" value="1"/>
</dbReference>
<evidence type="ECO:0000256" key="4">
    <source>
        <dbReference type="ARBA" id="ARBA00023163"/>
    </source>
</evidence>
<dbReference type="AlphaFoldDB" id="A0A4R1NCK4"/>
<dbReference type="Proteomes" id="UP000294555">
    <property type="component" value="Unassembled WGS sequence"/>
</dbReference>
<dbReference type="Pfam" id="PF00126">
    <property type="entry name" value="HTH_1"/>
    <property type="match status" value="1"/>
</dbReference>
<dbReference type="InterPro" id="IPR036390">
    <property type="entry name" value="WH_DNA-bd_sf"/>
</dbReference>
<dbReference type="FunFam" id="1.10.10.10:FF:000001">
    <property type="entry name" value="LysR family transcriptional regulator"/>
    <property type="match status" value="1"/>
</dbReference>
<keyword evidence="7" id="KW-1185">Reference proteome</keyword>
<keyword evidence="4" id="KW-0804">Transcription</keyword>
<accession>A0A4R1NCK4</accession>
<evidence type="ECO:0000313" key="7">
    <source>
        <dbReference type="Proteomes" id="UP000294555"/>
    </source>
</evidence>
<dbReference type="PROSITE" id="PS50931">
    <property type="entry name" value="HTH_LYSR"/>
    <property type="match status" value="1"/>
</dbReference>
<evidence type="ECO:0000256" key="2">
    <source>
        <dbReference type="ARBA" id="ARBA00023015"/>
    </source>
</evidence>
<keyword evidence="2" id="KW-0805">Transcription regulation</keyword>
<evidence type="ECO:0000256" key="3">
    <source>
        <dbReference type="ARBA" id="ARBA00023125"/>
    </source>
</evidence>
<dbReference type="PRINTS" id="PR00039">
    <property type="entry name" value="HTHLYSR"/>
</dbReference>
<dbReference type="Gene3D" id="3.40.190.10">
    <property type="entry name" value="Periplasmic binding protein-like II"/>
    <property type="match status" value="2"/>
</dbReference>
<protein>
    <submittedName>
        <fullName evidence="6">DNA-binding transcriptional LysR family regulator</fullName>
    </submittedName>
</protein>
<dbReference type="OrthoDB" id="9067838at2"/>
<proteinExistence type="inferred from homology"/>
<comment type="similarity">
    <text evidence="1">Belongs to the LysR transcriptional regulatory family.</text>
</comment>
<evidence type="ECO:0000259" key="5">
    <source>
        <dbReference type="PROSITE" id="PS50931"/>
    </source>
</evidence>
<dbReference type="CDD" id="cd08414">
    <property type="entry name" value="PBP2_LTTR_aromatics_like"/>
    <property type="match status" value="1"/>
</dbReference>
<dbReference type="SUPFAM" id="SSF53850">
    <property type="entry name" value="Periplasmic binding protein-like II"/>
    <property type="match status" value="1"/>
</dbReference>
<dbReference type="InterPro" id="IPR000847">
    <property type="entry name" value="LysR_HTH_N"/>
</dbReference>
<dbReference type="Gene3D" id="1.10.10.10">
    <property type="entry name" value="Winged helix-like DNA-binding domain superfamily/Winged helix DNA-binding domain"/>
    <property type="match status" value="1"/>
</dbReference>
<reference evidence="6 7" key="1">
    <citation type="submission" date="2019-02" db="EMBL/GenBank/DDBJ databases">
        <title>Investigation of anaerobic lignin degradation for improved lignocellulosic biofuels.</title>
        <authorList>
            <person name="Deangelis K."/>
        </authorList>
    </citation>
    <scope>NUCLEOTIDE SEQUENCE [LARGE SCALE GENOMIC DNA]</scope>
    <source>
        <strain evidence="6 7">159R</strain>
    </source>
</reference>
<dbReference type="GO" id="GO:0003677">
    <property type="term" value="F:DNA binding"/>
    <property type="evidence" value="ECO:0007669"/>
    <property type="project" value="UniProtKB-KW"/>
</dbReference>
<dbReference type="GO" id="GO:0032993">
    <property type="term" value="C:protein-DNA complex"/>
    <property type="evidence" value="ECO:0007669"/>
    <property type="project" value="TreeGrafter"/>
</dbReference>
<dbReference type="InterPro" id="IPR005119">
    <property type="entry name" value="LysR_subst-bd"/>
</dbReference>
<organism evidence="6 7">
    <name type="scientific">Sodalis ligni</name>
    <dbReference type="NCBI Taxonomy" id="2697027"/>
    <lineage>
        <taxon>Bacteria</taxon>
        <taxon>Pseudomonadati</taxon>
        <taxon>Pseudomonadota</taxon>
        <taxon>Gammaproteobacteria</taxon>
        <taxon>Enterobacterales</taxon>
        <taxon>Bruguierivoracaceae</taxon>
        <taxon>Sodalis</taxon>
    </lineage>
</organism>
<comment type="caution">
    <text evidence="6">The sequence shown here is derived from an EMBL/GenBank/DDBJ whole genome shotgun (WGS) entry which is preliminary data.</text>
</comment>
<dbReference type="SUPFAM" id="SSF46785">
    <property type="entry name" value="Winged helix' DNA-binding domain"/>
    <property type="match status" value="1"/>
</dbReference>
<dbReference type="RefSeq" id="WP_132923276.1">
    <property type="nucleotide sequence ID" value="NZ_SJOI01000001.1"/>
</dbReference>
<feature type="domain" description="HTH lysR-type" evidence="5">
    <location>
        <begin position="1"/>
        <end position="58"/>
    </location>
</feature>
<dbReference type="GO" id="GO:0003700">
    <property type="term" value="F:DNA-binding transcription factor activity"/>
    <property type="evidence" value="ECO:0007669"/>
    <property type="project" value="InterPro"/>
</dbReference>
<dbReference type="InterPro" id="IPR036388">
    <property type="entry name" value="WH-like_DNA-bd_sf"/>
</dbReference>
<evidence type="ECO:0000313" key="6">
    <source>
        <dbReference type="EMBL" id="TCL04489.1"/>
    </source>
</evidence>
<sequence length="294" mass="32758">MEIRQLRAFVALAERLNYREAAAKLCLTQPTLTKQIKMLEAEAGLQLFRRDNQGTRLSRQGQLLYEDAKQLVERFSAFKTRCKQLGSGRDASLSIGFIGSATSIMPDIITRFSQLNPDIVIQLQDLSSPRQQQLILSGQLQAGFMRLPVGAPLTFERTGHDCLCLIFHKNLSPEPEGIGRLLNVTTLYVLDAENCPGSARQIDSFISAGGLSRRRLQAIKDARTIMTLVESQMGVAILPRSAMTSRHPEVRCQRLSGAYADWDVGLVWNENIPDPHRDVFIREVVKLTAVAGKP</sequence>